<name>A0A087TKF0_STEMI</name>
<proteinExistence type="predicted"/>
<protein>
    <submittedName>
        <fullName evidence="1">Uncharacterized protein</fullName>
    </submittedName>
</protein>
<accession>A0A087TKF0</accession>
<sequence>MLRLMNPDVFAFTGILLSTVIRQALCRPKGGRRGASVAVIALPTTTHLKCGSCS</sequence>
<gene>
    <name evidence="1" type="ORF">X975_08881</name>
</gene>
<evidence type="ECO:0000313" key="2">
    <source>
        <dbReference type="Proteomes" id="UP000054359"/>
    </source>
</evidence>
<reference evidence="1 2" key="1">
    <citation type="submission" date="2013-11" db="EMBL/GenBank/DDBJ databases">
        <title>Genome sequencing of Stegodyphus mimosarum.</title>
        <authorList>
            <person name="Bechsgaard J."/>
        </authorList>
    </citation>
    <scope>NUCLEOTIDE SEQUENCE [LARGE SCALE GENOMIC DNA]</scope>
</reference>
<feature type="non-terminal residue" evidence="1">
    <location>
        <position position="54"/>
    </location>
</feature>
<evidence type="ECO:0000313" key="1">
    <source>
        <dbReference type="EMBL" id="KFM65589.1"/>
    </source>
</evidence>
<dbReference type="Proteomes" id="UP000054359">
    <property type="component" value="Unassembled WGS sequence"/>
</dbReference>
<dbReference type="EMBL" id="KK115628">
    <property type="protein sequence ID" value="KFM65589.1"/>
    <property type="molecule type" value="Genomic_DNA"/>
</dbReference>
<organism evidence="1 2">
    <name type="scientific">Stegodyphus mimosarum</name>
    <name type="common">African social velvet spider</name>
    <dbReference type="NCBI Taxonomy" id="407821"/>
    <lineage>
        <taxon>Eukaryota</taxon>
        <taxon>Metazoa</taxon>
        <taxon>Ecdysozoa</taxon>
        <taxon>Arthropoda</taxon>
        <taxon>Chelicerata</taxon>
        <taxon>Arachnida</taxon>
        <taxon>Araneae</taxon>
        <taxon>Araneomorphae</taxon>
        <taxon>Entelegynae</taxon>
        <taxon>Eresoidea</taxon>
        <taxon>Eresidae</taxon>
        <taxon>Stegodyphus</taxon>
    </lineage>
</organism>
<dbReference type="AlphaFoldDB" id="A0A087TKF0"/>
<keyword evidence="2" id="KW-1185">Reference proteome</keyword>